<evidence type="ECO:0000256" key="1">
    <source>
        <dbReference type="SAM" id="Phobius"/>
    </source>
</evidence>
<accession>A0A0N5C6F6</accession>
<keyword evidence="1" id="KW-0472">Membrane</keyword>
<evidence type="ECO:0000313" key="2">
    <source>
        <dbReference type="Proteomes" id="UP000046392"/>
    </source>
</evidence>
<keyword evidence="2" id="KW-1185">Reference proteome</keyword>
<keyword evidence="1" id="KW-1133">Transmembrane helix</keyword>
<protein>
    <submittedName>
        <fullName evidence="3">Aa_trans domain-containing protein</fullName>
    </submittedName>
</protein>
<dbReference type="WBParaSite" id="SPAL_0001352450.1">
    <property type="protein sequence ID" value="SPAL_0001352450.1"/>
    <property type="gene ID" value="SPAL_0001352450"/>
</dbReference>
<sequence>MIAGAGLVVGPTYIPSVLSFQLHSILSTFIYLLCAMVVTSMGFFIKWAMKKYGKRRVVPPILPSSSLLSHGEVWEEGSRPTHTPVLQYTPGAPGTTFVSAPPSYQYVPGGHNFRQC</sequence>
<keyword evidence="1" id="KW-0812">Transmembrane</keyword>
<feature type="transmembrane region" description="Helical" evidence="1">
    <location>
        <begin position="20"/>
        <end position="45"/>
    </location>
</feature>
<dbReference type="AlphaFoldDB" id="A0A0N5C6F6"/>
<dbReference type="Proteomes" id="UP000046392">
    <property type="component" value="Unplaced"/>
</dbReference>
<reference evidence="3" key="1">
    <citation type="submission" date="2017-02" db="UniProtKB">
        <authorList>
            <consortium name="WormBaseParasite"/>
        </authorList>
    </citation>
    <scope>IDENTIFICATION</scope>
</reference>
<name>A0A0N5C6F6_STREA</name>
<proteinExistence type="predicted"/>
<organism evidence="2 3">
    <name type="scientific">Strongyloides papillosus</name>
    <name type="common">Intestinal threadworm</name>
    <dbReference type="NCBI Taxonomy" id="174720"/>
    <lineage>
        <taxon>Eukaryota</taxon>
        <taxon>Metazoa</taxon>
        <taxon>Ecdysozoa</taxon>
        <taxon>Nematoda</taxon>
        <taxon>Chromadorea</taxon>
        <taxon>Rhabditida</taxon>
        <taxon>Tylenchina</taxon>
        <taxon>Panagrolaimomorpha</taxon>
        <taxon>Strongyloidoidea</taxon>
        <taxon>Strongyloididae</taxon>
        <taxon>Strongyloides</taxon>
    </lineage>
</organism>
<evidence type="ECO:0000313" key="3">
    <source>
        <dbReference type="WBParaSite" id="SPAL_0001352450.1"/>
    </source>
</evidence>